<dbReference type="AlphaFoldDB" id="A0A8T9CIQ3"/>
<gene>
    <name evidence="1" type="ORF">LSUE1_G003333</name>
</gene>
<dbReference type="Proteomes" id="UP000469558">
    <property type="component" value="Unassembled WGS sequence"/>
</dbReference>
<keyword evidence="2" id="KW-1185">Reference proteome</keyword>
<dbReference type="EMBL" id="QGMK01000135">
    <property type="protein sequence ID" value="TVY83950.1"/>
    <property type="molecule type" value="Genomic_DNA"/>
</dbReference>
<proteinExistence type="predicted"/>
<name>A0A8T9CIQ3_9HELO</name>
<dbReference type="Gene3D" id="3.40.50.720">
    <property type="entry name" value="NAD(P)-binding Rossmann-like Domain"/>
    <property type="match status" value="1"/>
</dbReference>
<organism evidence="1 2">
    <name type="scientific">Lachnellula suecica</name>
    <dbReference type="NCBI Taxonomy" id="602035"/>
    <lineage>
        <taxon>Eukaryota</taxon>
        <taxon>Fungi</taxon>
        <taxon>Dikarya</taxon>
        <taxon>Ascomycota</taxon>
        <taxon>Pezizomycotina</taxon>
        <taxon>Leotiomycetes</taxon>
        <taxon>Helotiales</taxon>
        <taxon>Lachnaceae</taxon>
        <taxon>Lachnellula</taxon>
    </lineage>
</organism>
<reference evidence="1 2" key="1">
    <citation type="submission" date="2018-05" db="EMBL/GenBank/DDBJ databases">
        <title>Genome sequencing and assembly of the regulated plant pathogen Lachnellula willkommii and related sister species for the development of diagnostic species identification markers.</title>
        <authorList>
            <person name="Giroux E."/>
            <person name="Bilodeau G."/>
        </authorList>
    </citation>
    <scope>NUCLEOTIDE SEQUENCE [LARGE SCALE GENOMIC DNA]</scope>
    <source>
        <strain evidence="1 2">CBS 268.59</strain>
    </source>
</reference>
<evidence type="ECO:0000313" key="2">
    <source>
        <dbReference type="Proteomes" id="UP000469558"/>
    </source>
</evidence>
<comment type="caution">
    <text evidence="1">The sequence shown here is derived from an EMBL/GenBank/DDBJ whole genome shotgun (WGS) entry which is preliminary data.</text>
</comment>
<sequence>MATPSAEGRDWDKEEIQQRSFEGGVDALKQETHASNFSEDRWRSFSSSYTHDPLDGNNDGLAYYKRDEFKTLFKDTEILAKGVEYDDDAWKAGMRRYGTSKLLMVMFLYELQRRLSSDPALSAIAVLALDPGGMAGTGIARDAPPLIRFLTGPFGVFLQEILVWFSPDGQLRPPRKSGADLLAACFDEEYLGKSPKGVYLNGSERAESSVESRNEGKQQGLWEDSLGLAGGEGWCYGVEGVAVKALLDSRERDRDM</sequence>
<dbReference type="OrthoDB" id="191139at2759"/>
<accession>A0A8T9CIQ3</accession>
<evidence type="ECO:0000313" key="1">
    <source>
        <dbReference type="EMBL" id="TVY83950.1"/>
    </source>
</evidence>
<protein>
    <submittedName>
        <fullName evidence="1">Uncharacterized protein</fullName>
    </submittedName>
</protein>